<name>A0ABN9PUX8_9DINO</name>
<evidence type="ECO:0000313" key="2">
    <source>
        <dbReference type="Proteomes" id="UP001189429"/>
    </source>
</evidence>
<gene>
    <name evidence="1" type="ORF">PCOR1329_LOCUS5077</name>
</gene>
<dbReference type="EMBL" id="CAUYUJ010001331">
    <property type="protein sequence ID" value="CAK0795393.1"/>
    <property type="molecule type" value="Genomic_DNA"/>
</dbReference>
<evidence type="ECO:0008006" key="3">
    <source>
        <dbReference type="Google" id="ProtNLM"/>
    </source>
</evidence>
<accession>A0ABN9PUX8</accession>
<proteinExistence type="predicted"/>
<evidence type="ECO:0000313" key="1">
    <source>
        <dbReference type="EMBL" id="CAK0795393.1"/>
    </source>
</evidence>
<dbReference type="Proteomes" id="UP001189429">
    <property type="component" value="Unassembled WGS sequence"/>
</dbReference>
<protein>
    <recommendedName>
        <fullName evidence="3">Apple domain-containing protein</fullName>
    </recommendedName>
</protein>
<reference evidence="1" key="1">
    <citation type="submission" date="2023-10" db="EMBL/GenBank/DDBJ databases">
        <authorList>
            <person name="Chen Y."/>
            <person name="Shah S."/>
            <person name="Dougan E. K."/>
            <person name="Thang M."/>
            <person name="Chan C."/>
        </authorList>
    </citation>
    <scope>NUCLEOTIDE SEQUENCE [LARGE SCALE GENOMIC DNA]</scope>
</reference>
<organism evidence="1 2">
    <name type="scientific">Prorocentrum cordatum</name>
    <dbReference type="NCBI Taxonomy" id="2364126"/>
    <lineage>
        <taxon>Eukaryota</taxon>
        <taxon>Sar</taxon>
        <taxon>Alveolata</taxon>
        <taxon>Dinophyceae</taxon>
        <taxon>Prorocentrales</taxon>
        <taxon>Prorocentraceae</taxon>
        <taxon>Prorocentrum</taxon>
    </lineage>
</organism>
<feature type="non-terminal residue" evidence="1">
    <location>
        <position position="1"/>
    </location>
</feature>
<comment type="caution">
    <text evidence="1">The sequence shown here is derived from an EMBL/GenBank/DDBJ whole genome shotgun (WGS) entry which is preliminary data.</text>
</comment>
<sequence length="120" mass="13243">VWPLPGLQRLRLPGPRLLRGGPGQVAGRLLAVGRRVHRRAERVDDYVLVEPKPLEYHKAGAGKSCSNWKEIGISPKMFKPTEKACASRCAQIRDCTGFAYQPRIPATPQSRSPSTAERAT</sequence>
<keyword evidence="2" id="KW-1185">Reference proteome</keyword>